<dbReference type="SMR" id="A0A7M7PW48"/>
<dbReference type="GeneID" id="116415939"/>
<keyword evidence="3" id="KW-1185">Reference proteome</keyword>
<dbReference type="Gene3D" id="3.60.10.10">
    <property type="entry name" value="Endonuclease/exonuclease/phosphatase"/>
    <property type="match status" value="1"/>
</dbReference>
<dbReference type="AlphaFoldDB" id="A0A7M7PW48"/>
<evidence type="ECO:0000313" key="2">
    <source>
        <dbReference type="EnsemblMetazoa" id="XP_031777480"/>
    </source>
</evidence>
<name>A0A7M7PW48_NASVI</name>
<feature type="domain" description="Endonuclease/exonuclease/phosphatase" evidence="1">
    <location>
        <begin position="87"/>
        <end position="185"/>
    </location>
</feature>
<dbReference type="KEGG" id="nvi:116415939"/>
<dbReference type="PANTHER" id="PTHR33273">
    <property type="entry name" value="DOMAIN-CONTAINING PROTEIN, PUTATIVE-RELATED"/>
    <property type="match status" value="1"/>
</dbReference>
<dbReference type="PANTHER" id="PTHR33273:SF4">
    <property type="entry name" value="ENDONUCLEASE_EXONUCLEASE_PHOSPHATASE DOMAIN-CONTAINING PROTEIN"/>
    <property type="match status" value="1"/>
</dbReference>
<dbReference type="Proteomes" id="UP000002358">
    <property type="component" value="Unassembled WGS sequence"/>
</dbReference>
<dbReference type="EnsemblMetazoa" id="XM_031921620">
    <property type="protein sequence ID" value="XP_031777480"/>
    <property type="gene ID" value="LOC116415939"/>
</dbReference>
<dbReference type="SUPFAM" id="SSF56219">
    <property type="entry name" value="DNase I-like"/>
    <property type="match status" value="1"/>
</dbReference>
<dbReference type="InterPro" id="IPR036691">
    <property type="entry name" value="Endo/exonu/phosph_ase_sf"/>
</dbReference>
<dbReference type="GO" id="GO:0003824">
    <property type="term" value="F:catalytic activity"/>
    <property type="evidence" value="ECO:0007669"/>
    <property type="project" value="InterPro"/>
</dbReference>
<dbReference type="InterPro" id="IPR005135">
    <property type="entry name" value="Endo/exonuclease/phosphatase"/>
</dbReference>
<reference evidence="2" key="1">
    <citation type="submission" date="2021-01" db="UniProtKB">
        <authorList>
            <consortium name="EnsemblMetazoa"/>
        </authorList>
    </citation>
    <scope>IDENTIFICATION</scope>
</reference>
<evidence type="ECO:0000259" key="1">
    <source>
        <dbReference type="Pfam" id="PF14529"/>
    </source>
</evidence>
<evidence type="ECO:0000313" key="3">
    <source>
        <dbReference type="Proteomes" id="UP000002358"/>
    </source>
</evidence>
<dbReference type="Pfam" id="PF14529">
    <property type="entry name" value="Exo_endo_phos_2"/>
    <property type="match status" value="1"/>
</dbReference>
<organism evidence="2 3">
    <name type="scientific">Nasonia vitripennis</name>
    <name type="common">Parasitic wasp</name>
    <dbReference type="NCBI Taxonomy" id="7425"/>
    <lineage>
        <taxon>Eukaryota</taxon>
        <taxon>Metazoa</taxon>
        <taxon>Ecdysozoa</taxon>
        <taxon>Arthropoda</taxon>
        <taxon>Hexapoda</taxon>
        <taxon>Insecta</taxon>
        <taxon>Pterygota</taxon>
        <taxon>Neoptera</taxon>
        <taxon>Endopterygota</taxon>
        <taxon>Hymenoptera</taxon>
        <taxon>Apocrita</taxon>
        <taxon>Proctotrupomorpha</taxon>
        <taxon>Chalcidoidea</taxon>
        <taxon>Pteromalidae</taxon>
        <taxon>Pteromalinae</taxon>
        <taxon>Nasonia</taxon>
    </lineage>
</organism>
<dbReference type="RefSeq" id="XP_031777480.1">
    <property type="nucleotide sequence ID" value="XM_031921620.1"/>
</dbReference>
<sequence>MARILQGNLHRSRLAHDLLTQHVREQKVDVLLISEQYRNLDPPFWVSNIEKTAAIWVPRRGLVNTGTGEDYVRGVGGIQGSHTRKLGVLEDVIREVPGEIVIGGDFNARATEWGMPTTNPRDRAILEMAARLNLIVANEGNTSTYRRTGFGESIPDVTFASEMTTRIIRDWHVTEEYTASDHQYMLFNINEDHQTSTRRNHSRAPRWNTRRMNRETLAVLIQSAILSSNGIPHELGGRERAETIVE</sequence>
<dbReference type="CDD" id="cd09077">
    <property type="entry name" value="R1-I-EN"/>
    <property type="match status" value="1"/>
</dbReference>
<protein>
    <recommendedName>
        <fullName evidence="1">Endonuclease/exonuclease/phosphatase domain-containing protein</fullName>
    </recommendedName>
</protein>
<accession>A0A7M7PW48</accession>
<dbReference type="InParanoid" id="A0A7M7PW48"/>
<proteinExistence type="predicted"/>